<dbReference type="AlphaFoldDB" id="V2XHR6"/>
<dbReference type="STRING" id="592026.GCWU0000282_003250"/>
<sequence length="200" mass="22994">MKKMLMFGIIFVCILLCIKLVTCIGRKHAYFQGQILYIDGEEYEETAGFYKESNTVISRTDNGFTIYEVVGDPEHNYVVARSFLDNYLHVKKNYAVDKTAIEGYFFEPGYGDFISGKEIIDIMKTLSESKEKVDIDNDLLMSGGNGEKRVYIKYYNDPVGKYCGGIIFDGKDYVYYNWDKKEAVLISKEILKKLKELGAF</sequence>
<reference evidence="1 2" key="1">
    <citation type="submission" date="2013-06" db="EMBL/GenBank/DDBJ databases">
        <authorList>
            <person name="Weinstock G."/>
            <person name="Sodergren E."/>
            <person name="Clifton S."/>
            <person name="Fulton L."/>
            <person name="Fulton B."/>
            <person name="Courtney L."/>
            <person name="Fronick C."/>
            <person name="Harrison M."/>
            <person name="Strong C."/>
            <person name="Farmer C."/>
            <person name="Delahaunty K."/>
            <person name="Markovic C."/>
            <person name="Hall O."/>
            <person name="Minx P."/>
            <person name="Tomlinson C."/>
            <person name="Mitreva M."/>
            <person name="Nelson J."/>
            <person name="Hou S."/>
            <person name="Wollam A."/>
            <person name="Pepin K.H."/>
            <person name="Johnson M."/>
            <person name="Bhonagiri V."/>
            <person name="Nash W.E."/>
            <person name="Warren W."/>
            <person name="Chinwalla A."/>
            <person name="Mardis E.R."/>
            <person name="Wilson R.K."/>
        </authorList>
    </citation>
    <scope>NUCLEOTIDE SEQUENCE [LARGE SCALE GENOMIC DNA]</scope>
    <source>
        <strain evidence="1 2">ATCC 51271</strain>
    </source>
</reference>
<dbReference type="HOGENOM" id="CLU_1364134_0_0_9"/>
<gene>
    <name evidence="1" type="ORF">GCWU0000282_003250</name>
</gene>
<dbReference type="Proteomes" id="UP000018227">
    <property type="component" value="Unassembled WGS sequence"/>
</dbReference>
<accession>V2XHR6</accession>
<dbReference type="EMBL" id="ACIL03000021">
    <property type="protein sequence ID" value="ESL01689.1"/>
    <property type="molecule type" value="Genomic_DNA"/>
</dbReference>
<comment type="caution">
    <text evidence="1">The sequence shown here is derived from an EMBL/GenBank/DDBJ whole genome shotgun (WGS) entry which is preliminary data.</text>
</comment>
<evidence type="ECO:0000313" key="1">
    <source>
        <dbReference type="EMBL" id="ESL01689.1"/>
    </source>
</evidence>
<dbReference type="RefSeq" id="WP_023356088.1">
    <property type="nucleotide sequence ID" value="NZ_KI535371.1"/>
</dbReference>
<evidence type="ECO:0000313" key="2">
    <source>
        <dbReference type="Proteomes" id="UP000018227"/>
    </source>
</evidence>
<organism evidence="1 2">
    <name type="scientific">Catonella morbi ATCC 51271</name>
    <dbReference type="NCBI Taxonomy" id="592026"/>
    <lineage>
        <taxon>Bacteria</taxon>
        <taxon>Bacillati</taxon>
        <taxon>Bacillota</taxon>
        <taxon>Clostridia</taxon>
        <taxon>Lachnospirales</taxon>
        <taxon>Lachnospiraceae</taxon>
        <taxon>Catonella</taxon>
    </lineage>
</organism>
<protein>
    <submittedName>
        <fullName evidence="1">Uncharacterized protein</fullName>
    </submittedName>
</protein>
<keyword evidence="2" id="KW-1185">Reference proteome</keyword>
<proteinExistence type="predicted"/>
<name>V2XHR6_9FIRM</name>